<reference evidence="1 2" key="1">
    <citation type="submission" date="2013-07" db="EMBL/GenBank/DDBJ databases">
        <title>The Genome Sequence of Cryptococcus heveanensis BCC8398.</title>
        <authorList>
            <consortium name="The Broad Institute Genome Sequencing Platform"/>
            <person name="Cuomo C."/>
            <person name="Litvintseva A."/>
            <person name="Chen Y."/>
            <person name="Heitman J."/>
            <person name="Sun S."/>
            <person name="Springer D."/>
            <person name="Dromer F."/>
            <person name="Young S.K."/>
            <person name="Zeng Q."/>
            <person name="Gargeya S."/>
            <person name="Fitzgerald M."/>
            <person name="Abouelleil A."/>
            <person name="Alvarado L."/>
            <person name="Berlin A.M."/>
            <person name="Chapman S.B."/>
            <person name="Dewar J."/>
            <person name="Goldberg J."/>
            <person name="Griggs A."/>
            <person name="Gujja S."/>
            <person name="Hansen M."/>
            <person name="Howarth C."/>
            <person name="Imamovic A."/>
            <person name="Larimer J."/>
            <person name="McCowan C."/>
            <person name="Murphy C."/>
            <person name="Pearson M."/>
            <person name="Priest M."/>
            <person name="Roberts A."/>
            <person name="Saif S."/>
            <person name="Shea T."/>
            <person name="Sykes S."/>
            <person name="Wortman J."/>
            <person name="Nusbaum C."/>
            <person name="Birren B."/>
        </authorList>
    </citation>
    <scope>NUCLEOTIDE SEQUENCE [LARGE SCALE GENOMIC DNA]</scope>
    <source>
        <strain evidence="1 2">BCC8398</strain>
    </source>
</reference>
<protein>
    <submittedName>
        <fullName evidence="1">Uncharacterized protein</fullName>
    </submittedName>
</protein>
<dbReference type="AlphaFoldDB" id="A0A1B9GM71"/>
<dbReference type="Proteomes" id="UP000092666">
    <property type="component" value="Unassembled WGS sequence"/>
</dbReference>
<reference evidence="2" key="2">
    <citation type="submission" date="2013-12" db="EMBL/GenBank/DDBJ databases">
        <title>Evolution of pathogenesis and genome organization in the Tremellales.</title>
        <authorList>
            <person name="Cuomo C."/>
            <person name="Litvintseva A."/>
            <person name="Heitman J."/>
            <person name="Chen Y."/>
            <person name="Sun S."/>
            <person name="Springer D."/>
            <person name="Dromer F."/>
            <person name="Young S."/>
            <person name="Zeng Q."/>
            <person name="Chapman S."/>
            <person name="Gujja S."/>
            <person name="Saif S."/>
            <person name="Birren B."/>
        </authorList>
    </citation>
    <scope>NUCLEOTIDE SEQUENCE [LARGE SCALE GENOMIC DNA]</scope>
    <source>
        <strain evidence="2">BCC8398</strain>
    </source>
</reference>
<organism evidence="1 2">
    <name type="scientific">Kwoniella heveanensis BCC8398</name>
    <dbReference type="NCBI Taxonomy" id="1296120"/>
    <lineage>
        <taxon>Eukaryota</taxon>
        <taxon>Fungi</taxon>
        <taxon>Dikarya</taxon>
        <taxon>Basidiomycota</taxon>
        <taxon>Agaricomycotina</taxon>
        <taxon>Tremellomycetes</taxon>
        <taxon>Tremellales</taxon>
        <taxon>Cryptococcaceae</taxon>
        <taxon>Kwoniella</taxon>
    </lineage>
</organism>
<name>A0A1B9GM71_9TREE</name>
<accession>A0A1B9GM71</accession>
<proteinExistence type="predicted"/>
<keyword evidence="2" id="KW-1185">Reference proteome</keyword>
<gene>
    <name evidence="1" type="ORF">I316_06103</name>
</gene>
<dbReference type="EMBL" id="KI669510">
    <property type="protein sequence ID" value="OCF32189.1"/>
    <property type="molecule type" value="Genomic_DNA"/>
</dbReference>
<evidence type="ECO:0000313" key="1">
    <source>
        <dbReference type="EMBL" id="OCF32189.1"/>
    </source>
</evidence>
<sequence length="244" mass="26688">MSGPSSSPLSSLTPSPRRVQVPARLHADPLLSTFNDLRQAAGSGTVDLPARAEVFKALEDFIKTRSKLFPPPDPHVVTEARAFLANLLDEARGVDRGTADQWSQVMERLDKLQQTVQQSTAELKNEISAVRNFFVWQRQEDHARLSGHAEVGFSQQTQNLSGMGFRHKWIPVPSHLSGKSQPDGISYTIEGLEHLSTLPDDHVSNFLQLYGIPVSKDNLDHNRKILGDFLAGIAVPAVLGAGAA</sequence>
<evidence type="ECO:0000313" key="2">
    <source>
        <dbReference type="Proteomes" id="UP000092666"/>
    </source>
</evidence>